<reference evidence="2 3" key="1">
    <citation type="journal article" date="2016" name="Front. Microbiol.">
        <title>Comparative Genomic Analysis Reveals a Diverse Repertoire of Genes Involved in Prokaryote-Eukaryote Interactions within the Pseudovibrio Genus.</title>
        <authorList>
            <person name="Romano S."/>
            <person name="Fernandez-Guerra A."/>
            <person name="Reen F.J."/>
            <person name="Glockner F.O."/>
            <person name="Crowley S.P."/>
            <person name="O'Sullivan O."/>
            <person name="Cotter P.D."/>
            <person name="Adams C."/>
            <person name="Dobson A.D."/>
            <person name="O'Gara F."/>
        </authorList>
    </citation>
    <scope>NUCLEOTIDE SEQUENCE [LARGE SCALE GENOMIC DNA]</scope>
    <source>
        <strain evidence="2 3">Ad2</strain>
    </source>
</reference>
<dbReference type="STRING" id="989403.SAMN05421798_107216"/>
<dbReference type="PANTHER" id="PTHR36842:SF2">
    <property type="entry name" value="SLR0505 PROTEIN"/>
    <property type="match status" value="1"/>
</dbReference>
<feature type="domain" description="DUF11" evidence="1">
    <location>
        <begin position="612"/>
        <end position="754"/>
    </location>
</feature>
<keyword evidence="3" id="KW-1185">Reference proteome</keyword>
<dbReference type="AlphaFoldDB" id="A0A166A6J8"/>
<protein>
    <recommendedName>
        <fullName evidence="1">DUF11 domain-containing protein</fullName>
    </recommendedName>
</protein>
<dbReference type="Proteomes" id="UP000076577">
    <property type="component" value="Unassembled WGS sequence"/>
</dbReference>
<dbReference type="RefSeq" id="WP_068003648.1">
    <property type="nucleotide sequence ID" value="NZ_FOFM01000007.1"/>
</dbReference>
<proteinExistence type="predicted"/>
<dbReference type="SUPFAM" id="SSF82171">
    <property type="entry name" value="DPP6 N-terminal domain-like"/>
    <property type="match status" value="1"/>
</dbReference>
<organism evidence="2 3">
    <name type="scientific">Pseudovibrio axinellae</name>
    <dbReference type="NCBI Taxonomy" id="989403"/>
    <lineage>
        <taxon>Bacteria</taxon>
        <taxon>Pseudomonadati</taxon>
        <taxon>Pseudomonadota</taxon>
        <taxon>Alphaproteobacteria</taxon>
        <taxon>Hyphomicrobiales</taxon>
        <taxon>Stappiaceae</taxon>
        <taxon>Pseudovibrio</taxon>
    </lineage>
</organism>
<gene>
    <name evidence="2" type="ORF">PsAD2_01161</name>
</gene>
<evidence type="ECO:0000259" key="1">
    <source>
        <dbReference type="Pfam" id="PF01345"/>
    </source>
</evidence>
<dbReference type="InterPro" id="IPR001434">
    <property type="entry name" value="OmcB-like_DUF11"/>
</dbReference>
<name>A0A166A6J8_9HYPH</name>
<evidence type="ECO:0000313" key="3">
    <source>
        <dbReference type="Proteomes" id="UP000076577"/>
    </source>
</evidence>
<sequence length="761" mass="81453">MKVVGAVLDWLRPSQHILQKVLGVIIYITVLGPAAAAPIERISVNEAGEEANGESAFAVASRDGRYVVFVSNATNLVEGDVNGHPDVFLKDRETGEVELISVASDNTQGNDWSGHSFAGSFRRMDITPDGRFVVFESGASNLVPGDNADSLSGVYLRDRETEQTELISFTADGDPSPAFSNDVVGISDDGRYVVYLTADSSYDTGDDVTFIDAVMRDRQEGTSELVNLNSAGEQSAPGGDTNVNNIVNLDISGDGRYVVFDTRAPNLVLDDTNDARDIFLRDTLSATTIRVSVAHDDSEANGPSHLGSIGADGRYVVFTSSATNLVPDAEEGEIGLYVRDLVAQTTERILLDPEELIDGELDTASLSYGKNISQDGRFIMFDSDSDALVDEDENEERDVYRHERATGETRLLSRGLLGGAGSEQSEDTSISEDGRVVVFASAADNLVPDDSNNLPDVFATGDILPSAHPYEYAAKIVCGDQADAENLQLTQGRYATTVNVHNPKPAEVAFSKKLALSIPPGRQEPGAIMPIDVHELEYDQALAVDCDDLRLRLFSQGFPEDFIEGFLVFESQGPLDVIAVYTSAQMDPEAPERVLQSSIDIEQVAERQRSADLMVTKTAFVAPFAEVSDQATFYIALYTIGISNTGPDTASGVILRDELLLDVTNALGASAIAFDAIDLPPGASLTNSEIVSPSLSTFEVEVGELAPGATKTVNFGALLLVFEINNLEPNAALRDIANVSSLAQDANPGNNTSVIETVVVP</sequence>
<dbReference type="PANTHER" id="PTHR36842">
    <property type="entry name" value="PROTEIN TOLB HOMOLOG"/>
    <property type="match status" value="1"/>
</dbReference>
<dbReference type="PATRIC" id="fig|989403.3.peg.1245"/>
<dbReference type="Gene3D" id="2.120.10.30">
    <property type="entry name" value="TolB, C-terminal domain"/>
    <property type="match status" value="1"/>
</dbReference>
<accession>A0A166A6J8</accession>
<comment type="caution">
    <text evidence="2">The sequence shown here is derived from an EMBL/GenBank/DDBJ whole genome shotgun (WGS) entry which is preliminary data.</text>
</comment>
<dbReference type="Pfam" id="PF01345">
    <property type="entry name" value="DUF11"/>
    <property type="match status" value="1"/>
</dbReference>
<dbReference type="InterPro" id="IPR011042">
    <property type="entry name" value="6-blade_b-propeller_TolB-like"/>
</dbReference>
<dbReference type="EMBL" id="LMCB01000006">
    <property type="protein sequence ID" value="KZL20674.1"/>
    <property type="molecule type" value="Genomic_DNA"/>
</dbReference>
<dbReference type="OrthoDB" id="8479154at2"/>
<evidence type="ECO:0000313" key="2">
    <source>
        <dbReference type="EMBL" id="KZL20674.1"/>
    </source>
</evidence>